<accession>A0A835WEN3</accession>
<name>A0A835WEN3_CHLIN</name>
<reference evidence="3" key="1">
    <citation type="journal article" date="2020" name="bioRxiv">
        <title>Comparative genomics of Chlamydomonas.</title>
        <authorList>
            <person name="Craig R.J."/>
            <person name="Hasan A.R."/>
            <person name="Ness R.W."/>
            <person name="Keightley P.D."/>
        </authorList>
    </citation>
    <scope>NUCLEOTIDE SEQUENCE</scope>
    <source>
        <strain evidence="3">SAG 7.73</strain>
    </source>
</reference>
<evidence type="ECO:0000313" key="4">
    <source>
        <dbReference type="Proteomes" id="UP000650467"/>
    </source>
</evidence>
<feature type="compositionally biased region" description="Basic and acidic residues" evidence="2">
    <location>
        <begin position="773"/>
        <end position="782"/>
    </location>
</feature>
<feature type="region of interest" description="Disordered" evidence="2">
    <location>
        <begin position="758"/>
        <end position="782"/>
    </location>
</feature>
<organism evidence="3 4">
    <name type="scientific">Chlamydomonas incerta</name>
    <dbReference type="NCBI Taxonomy" id="51695"/>
    <lineage>
        <taxon>Eukaryota</taxon>
        <taxon>Viridiplantae</taxon>
        <taxon>Chlorophyta</taxon>
        <taxon>core chlorophytes</taxon>
        <taxon>Chlorophyceae</taxon>
        <taxon>CS clade</taxon>
        <taxon>Chlamydomonadales</taxon>
        <taxon>Chlamydomonadaceae</taxon>
        <taxon>Chlamydomonas</taxon>
    </lineage>
</organism>
<proteinExistence type="predicted"/>
<dbReference type="OrthoDB" id="552563at2759"/>
<protein>
    <submittedName>
        <fullName evidence="3">Uncharacterized protein</fullName>
    </submittedName>
</protein>
<evidence type="ECO:0000256" key="1">
    <source>
        <dbReference type="SAM" id="Coils"/>
    </source>
</evidence>
<dbReference type="PANTHER" id="PTHR45615:SF66">
    <property type="entry name" value="CARD DOMAIN-CONTAINING PROTEIN"/>
    <property type="match status" value="1"/>
</dbReference>
<evidence type="ECO:0000256" key="2">
    <source>
        <dbReference type="SAM" id="MobiDB-lite"/>
    </source>
</evidence>
<dbReference type="AlphaFoldDB" id="A0A835WEN3"/>
<gene>
    <name evidence="3" type="ORF">HXX76_000629</name>
</gene>
<keyword evidence="4" id="KW-1185">Reference proteome</keyword>
<feature type="region of interest" description="Disordered" evidence="2">
    <location>
        <begin position="723"/>
        <end position="742"/>
    </location>
</feature>
<dbReference type="Proteomes" id="UP000650467">
    <property type="component" value="Unassembled WGS sequence"/>
</dbReference>
<dbReference type="EMBL" id="JAEHOC010000001">
    <property type="protein sequence ID" value="KAG2446027.1"/>
    <property type="molecule type" value="Genomic_DNA"/>
</dbReference>
<dbReference type="Gene3D" id="1.20.5.340">
    <property type="match status" value="1"/>
</dbReference>
<keyword evidence="1" id="KW-0175">Coiled coil</keyword>
<feature type="coiled-coil region" evidence="1">
    <location>
        <begin position="12"/>
        <end position="244"/>
    </location>
</feature>
<evidence type="ECO:0000313" key="3">
    <source>
        <dbReference type="EMBL" id="KAG2446027.1"/>
    </source>
</evidence>
<dbReference type="SUPFAM" id="SSF90257">
    <property type="entry name" value="Myosin rod fragments"/>
    <property type="match status" value="1"/>
</dbReference>
<sequence>MRGRVGALMKENQLLGRLLQELQAKLECSESEVISLDAELGKREEDLLRMDEQLAQCKQEAQEANQQLGSCRAHVSELEQQLADVGGRLADRETACEALQRRLAQAEGELRRLRENSVSGQDVSQQLQRVESLYRTRVEALQREAAEQLAAQDAAARQRLAEAQAATAAALARVKRGALHEVQRAEAFMESRVRDLNRVLEQLQKRCLALEARAADLKPLAAAAAAARQRAAELDELLAAAEEAAAGGAGGGCCGSCCCCSCAGAGGGASRGGDAQRQAVTDLQKRIVDLRSDALRDCEVIVQLQADLVAAQRGSVAAAERAEAVEAACQSLRAENAAMRKTLLTSSAVRSNEAAREASGAGEGQDLAAAQATALAAVESEAACVEALRSAQREAAAAQRALLAQVRRMHTLESMRLADVQVSWAGAPAARGGEAGGHRNASRRIGSGASPTGIALKFVSSCRPTNTIAASAWAFFSGDDGGARDPVRRMLDGLRDVKPASDAGRPSRRGNPLGDYNALLSSYKGRKMEELLGKTEVDLAELQTRLSQAWSQADMGVKLSHPHAAGMALLSPELAVAEYKPSALPASHLACLGEQVMHLATMELAWSAMEQSIAAAEAVSAAGPDAGGSTGPPPVAPIGIDAKLMHLAAKEVEDNLPQLLVERWKVLKHVRYRPTDSNQRPAKKELANAAKALLAVLYLDGGYAEAVRPALAPLVAEVLLRPRSGSDSEDSKAAVSGPPTESPLDVLGQLLEQALVSRPPGQRQQPLGLNLPRGKDDLHQHGGEVSREVKLLAECLAWALGPLLLSLESFEENYGPRHVPRFVELSALWYSYLHAMPPPPARGAPMSRSWAGLARCSYLSERPGAAPAAADAINPPLPHAIATSTTAPAALLALGREVYRVAVVELLLEREATHLGEGSKKRLELGFSKPARGRASDRIRKELARLCDKDQRTLQMRALVPELRRDKGDPAMAARLPKCVYGVLGAVMLEGGLKHARAVARRLVEVVEVPDAAVALERVHEEATARYRHDV</sequence>
<comment type="caution">
    <text evidence="3">The sequence shown here is derived from an EMBL/GenBank/DDBJ whole genome shotgun (WGS) entry which is preliminary data.</text>
</comment>
<dbReference type="PANTHER" id="PTHR45615">
    <property type="entry name" value="MYOSIN HEAVY CHAIN, NON-MUSCLE"/>
    <property type="match status" value="1"/>
</dbReference>